<proteinExistence type="predicted"/>
<dbReference type="Proteomes" id="UP001217089">
    <property type="component" value="Unassembled WGS sequence"/>
</dbReference>
<sequence>MGIIVRQKYFGLSFAPQKLLYSSRHLVSDLFLLVSLERKTELFLFSVHDLGCYFNIFINFLLPRFPDAHDMIDFNILLYFIISNIKILFQSIIFMKQKINSLLLILICKKDIIMPAKLITIYTIII</sequence>
<feature type="transmembrane region" description="Helical" evidence="1">
    <location>
        <begin position="74"/>
        <end position="95"/>
    </location>
</feature>
<accession>A0ABQ9FN23</accession>
<evidence type="ECO:0000313" key="2">
    <source>
        <dbReference type="EMBL" id="KAJ8318689.1"/>
    </source>
</evidence>
<keyword evidence="1" id="KW-0812">Transmembrane</keyword>
<evidence type="ECO:0000313" key="3">
    <source>
        <dbReference type="Proteomes" id="UP001217089"/>
    </source>
</evidence>
<name>A0ABQ9FN23_TEGGR</name>
<organism evidence="2 3">
    <name type="scientific">Tegillarca granosa</name>
    <name type="common">Malaysian cockle</name>
    <name type="synonym">Anadara granosa</name>
    <dbReference type="NCBI Taxonomy" id="220873"/>
    <lineage>
        <taxon>Eukaryota</taxon>
        <taxon>Metazoa</taxon>
        <taxon>Spiralia</taxon>
        <taxon>Lophotrochozoa</taxon>
        <taxon>Mollusca</taxon>
        <taxon>Bivalvia</taxon>
        <taxon>Autobranchia</taxon>
        <taxon>Pteriomorphia</taxon>
        <taxon>Arcoida</taxon>
        <taxon>Arcoidea</taxon>
        <taxon>Arcidae</taxon>
        <taxon>Tegillarca</taxon>
    </lineage>
</organism>
<keyword evidence="1" id="KW-0472">Membrane</keyword>
<keyword evidence="1" id="KW-1133">Transmembrane helix</keyword>
<comment type="caution">
    <text evidence="2">The sequence shown here is derived from an EMBL/GenBank/DDBJ whole genome shotgun (WGS) entry which is preliminary data.</text>
</comment>
<evidence type="ECO:0000256" key="1">
    <source>
        <dbReference type="SAM" id="Phobius"/>
    </source>
</evidence>
<keyword evidence="3" id="KW-1185">Reference proteome</keyword>
<gene>
    <name evidence="2" type="ORF">KUTeg_003780</name>
</gene>
<reference evidence="2 3" key="1">
    <citation type="submission" date="2022-12" db="EMBL/GenBank/DDBJ databases">
        <title>Chromosome-level genome of Tegillarca granosa.</title>
        <authorList>
            <person name="Kim J."/>
        </authorList>
    </citation>
    <scope>NUCLEOTIDE SEQUENCE [LARGE SCALE GENOMIC DNA]</scope>
    <source>
        <strain evidence="2">Teg-2019</strain>
        <tissue evidence="2">Adductor muscle</tissue>
    </source>
</reference>
<protein>
    <submittedName>
        <fullName evidence="2">Uncharacterized protein</fullName>
    </submittedName>
</protein>
<dbReference type="EMBL" id="JARBDR010000214">
    <property type="protein sequence ID" value="KAJ8318689.1"/>
    <property type="molecule type" value="Genomic_DNA"/>
</dbReference>
<feature type="transmembrane region" description="Helical" evidence="1">
    <location>
        <begin position="42"/>
        <end position="62"/>
    </location>
</feature>